<comment type="caution">
    <text evidence="3">The sequence shown here is derived from an EMBL/GenBank/DDBJ whole genome shotgun (WGS) entry which is preliminary data.</text>
</comment>
<evidence type="ECO:0000313" key="3">
    <source>
        <dbReference type="EMBL" id="MEQ2296261.1"/>
    </source>
</evidence>
<gene>
    <name evidence="3" type="ORF">AMECASPLE_023086</name>
</gene>
<evidence type="ECO:0000256" key="1">
    <source>
        <dbReference type="SAM" id="Coils"/>
    </source>
</evidence>
<reference evidence="3 4" key="1">
    <citation type="submission" date="2021-06" db="EMBL/GenBank/DDBJ databases">
        <authorList>
            <person name="Palmer J.M."/>
        </authorList>
    </citation>
    <scope>NUCLEOTIDE SEQUENCE [LARGE SCALE GENOMIC DNA]</scope>
    <source>
        <strain evidence="3 4">AS_MEX2019</strain>
        <tissue evidence="3">Muscle</tissue>
    </source>
</reference>
<organism evidence="3 4">
    <name type="scientific">Ameca splendens</name>
    <dbReference type="NCBI Taxonomy" id="208324"/>
    <lineage>
        <taxon>Eukaryota</taxon>
        <taxon>Metazoa</taxon>
        <taxon>Chordata</taxon>
        <taxon>Craniata</taxon>
        <taxon>Vertebrata</taxon>
        <taxon>Euteleostomi</taxon>
        <taxon>Actinopterygii</taxon>
        <taxon>Neopterygii</taxon>
        <taxon>Teleostei</taxon>
        <taxon>Neoteleostei</taxon>
        <taxon>Acanthomorphata</taxon>
        <taxon>Ovalentaria</taxon>
        <taxon>Atherinomorphae</taxon>
        <taxon>Cyprinodontiformes</taxon>
        <taxon>Goodeidae</taxon>
        <taxon>Ameca</taxon>
    </lineage>
</organism>
<sequence length="404" mass="47185">NLRAEKDDLYQKMSQEITFLQEREKGLQRELDQIKVSHQELNCKYEKDVSALKQQAETYQQEISCEKNVNLERANKDLQLINNLRAEKENLYQKMSQEITFRQEREKQLKSELVQIKVLYQELSCKYEKDVSALKQQAETSQQEIIHQTNAKSEQDLKLINELRAEKEDLHQKMLQEITFQQQKSTETVKHLQCQLEQVKVSYQELKATYEIDVLALRQQAETFERELEKEVKTNSQAGSNNLQFIKELEAEKDTSCQQLTVLQQLYSDREINYETELKNLKSEIQSLTALNEKLSAEHEDRNDLEPPKRKVPRCGESSQQTEPIPVKNISDPTCTDLLDKTLSGTSEFNEASLTDKEDFAEEILQESSIPIAEEGKETKSTPSVWKKVRHAMGLRKPKKWKKN</sequence>
<feature type="compositionally biased region" description="Basic and acidic residues" evidence="2">
    <location>
        <begin position="296"/>
        <end position="309"/>
    </location>
</feature>
<feature type="region of interest" description="Disordered" evidence="2">
    <location>
        <begin position="296"/>
        <end position="333"/>
    </location>
</feature>
<dbReference type="EMBL" id="JAHRIP010039721">
    <property type="protein sequence ID" value="MEQ2296261.1"/>
    <property type="molecule type" value="Genomic_DNA"/>
</dbReference>
<protein>
    <submittedName>
        <fullName evidence="3">Uncharacterized protein</fullName>
    </submittedName>
</protein>
<evidence type="ECO:0000313" key="4">
    <source>
        <dbReference type="Proteomes" id="UP001469553"/>
    </source>
</evidence>
<feature type="non-terminal residue" evidence="3">
    <location>
        <position position="1"/>
    </location>
</feature>
<proteinExistence type="predicted"/>
<dbReference type="Proteomes" id="UP001469553">
    <property type="component" value="Unassembled WGS sequence"/>
</dbReference>
<keyword evidence="1" id="KW-0175">Coiled coil</keyword>
<keyword evidence="4" id="KW-1185">Reference proteome</keyword>
<evidence type="ECO:0000256" key="2">
    <source>
        <dbReference type="SAM" id="MobiDB-lite"/>
    </source>
</evidence>
<name>A0ABV0YR62_9TELE</name>
<accession>A0ABV0YR62</accession>
<feature type="coiled-coil region" evidence="1">
    <location>
        <begin position="10"/>
        <end position="98"/>
    </location>
</feature>